<evidence type="ECO:0008006" key="4">
    <source>
        <dbReference type="Google" id="ProtNLM"/>
    </source>
</evidence>
<evidence type="ECO:0000313" key="2">
    <source>
        <dbReference type="EMBL" id="TJY66673.1"/>
    </source>
</evidence>
<name>A0A4U0H4N4_9SPHI</name>
<dbReference type="RefSeq" id="WP_136820022.1">
    <property type="nucleotide sequence ID" value="NZ_BMJX01000002.1"/>
</dbReference>
<dbReference type="Proteomes" id="UP000309872">
    <property type="component" value="Unassembled WGS sequence"/>
</dbReference>
<gene>
    <name evidence="2" type="ORF">FAZ19_07075</name>
</gene>
<feature type="chain" id="PRO_5020586478" description="DUF4252 domain-containing protein" evidence="1">
    <location>
        <begin position="20"/>
        <end position="181"/>
    </location>
</feature>
<reference evidence="2 3" key="1">
    <citation type="submission" date="2019-04" db="EMBL/GenBank/DDBJ databases">
        <title>Sphingobacterium olei sp. nov., isolated from oil-contaminated soil.</title>
        <authorList>
            <person name="Liu B."/>
        </authorList>
    </citation>
    <scope>NUCLEOTIDE SEQUENCE [LARGE SCALE GENOMIC DNA]</scope>
    <source>
        <strain evidence="2 3">Y3L14</strain>
    </source>
</reference>
<accession>A0A4U0H4N4</accession>
<dbReference type="OrthoDB" id="1390442at2"/>
<sequence>MKQLALTILAIFSCLLNYAQSPPERVAEKLEKKPIIFIDSIRVDIVEMQKYNADQIAAVTVYKDSVTLGIFGNTTDGVVYIETKDFSRKRFINYFKSKSIEFKQLLESLENDNSFQYILNGKVLAENYEGNLAAIDDKIFRSLTIIDKKELTSKYENTSKDFGILIASDVPENLYDGKNKF</sequence>
<organism evidence="2 3">
    <name type="scientific">Sphingobacterium alkalisoli</name>
    <dbReference type="NCBI Taxonomy" id="1874115"/>
    <lineage>
        <taxon>Bacteria</taxon>
        <taxon>Pseudomonadati</taxon>
        <taxon>Bacteroidota</taxon>
        <taxon>Sphingobacteriia</taxon>
        <taxon>Sphingobacteriales</taxon>
        <taxon>Sphingobacteriaceae</taxon>
        <taxon>Sphingobacterium</taxon>
    </lineage>
</organism>
<comment type="caution">
    <text evidence="2">The sequence shown here is derived from an EMBL/GenBank/DDBJ whole genome shotgun (WGS) entry which is preliminary data.</text>
</comment>
<feature type="signal peptide" evidence="1">
    <location>
        <begin position="1"/>
        <end position="19"/>
    </location>
</feature>
<keyword evidence="1" id="KW-0732">Signal</keyword>
<dbReference type="EMBL" id="SUKA01000002">
    <property type="protein sequence ID" value="TJY66673.1"/>
    <property type="molecule type" value="Genomic_DNA"/>
</dbReference>
<proteinExistence type="predicted"/>
<evidence type="ECO:0000313" key="3">
    <source>
        <dbReference type="Proteomes" id="UP000309872"/>
    </source>
</evidence>
<protein>
    <recommendedName>
        <fullName evidence="4">DUF4252 domain-containing protein</fullName>
    </recommendedName>
</protein>
<dbReference type="AlphaFoldDB" id="A0A4U0H4N4"/>
<evidence type="ECO:0000256" key="1">
    <source>
        <dbReference type="SAM" id="SignalP"/>
    </source>
</evidence>
<keyword evidence="3" id="KW-1185">Reference proteome</keyword>